<dbReference type="Proteomes" id="UP000295146">
    <property type="component" value="Unassembled WGS sequence"/>
</dbReference>
<evidence type="ECO:0000313" key="2">
    <source>
        <dbReference type="Proteomes" id="UP000295146"/>
    </source>
</evidence>
<evidence type="ECO:0000313" key="1">
    <source>
        <dbReference type="EMBL" id="TDW77892.1"/>
    </source>
</evidence>
<proteinExistence type="predicted"/>
<gene>
    <name evidence="1" type="ORF">EV653_3068</name>
</gene>
<protein>
    <submittedName>
        <fullName evidence="1">Uncharacterized protein</fullName>
    </submittedName>
</protein>
<organism evidence="1 2">
    <name type="scientific">Kribbella pratensis</name>
    <dbReference type="NCBI Taxonomy" id="2512112"/>
    <lineage>
        <taxon>Bacteria</taxon>
        <taxon>Bacillati</taxon>
        <taxon>Actinomycetota</taxon>
        <taxon>Actinomycetes</taxon>
        <taxon>Propionibacteriales</taxon>
        <taxon>Kribbellaceae</taxon>
        <taxon>Kribbella</taxon>
    </lineage>
</organism>
<accession>A0A4R8CP40</accession>
<comment type="caution">
    <text evidence="1">The sequence shown here is derived from an EMBL/GenBank/DDBJ whole genome shotgun (WGS) entry which is preliminary data.</text>
</comment>
<keyword evidence="2" id="KW-1185">Reference proteome</keyword>
<reference evidence="1 2" key="1">
    <citation type="submission" date="2019-03" db="EMBL/GenBank/DDBJ databases">
        <title>Genomic Encyclopedia of Type Strains, Phase III (KMG-III): the genomes of soil and plant-associated and newly described type strains.</title>
        <authorList>
            <person name="Whitman W."/>
        </authorList>
    </citation>
    <scope>NUCLEOTIDE SEQUENCE [LARGE SCALE GENOMIC DNA]</scope>
    <source>
        <strain evidence="1 2">VKM Ac-2573</strain>
    </source>
</reference>
<sequence length="31" mass="3349">MPTPASAKLPVGPFRQRDGLPVSAWLDQELA</sequence>
<dbReference type="EMBL" id="SODP01000001">
    <property type="protein sequence ID" value="TDW77892.1"/>
    <property type="molecule type" value="Genomic_DNA"/>
</dbReference>
<name>A0A4R8CP40_9ACTN</name>
<dbReference type="AlphaFoldDB" id="A0A4R8CP40"/>